<feature type="domain" description="Glycosyltransferase 2-like" evidence="4">
    <location>
        <begin position="220"/>
        <end position="381"/>
    </location>
</feature>
<gene>
    <name evidence="6" type="ORF">JN12_02313</name>
</gene>
<dbReference type="Pfam" id="PF08241">
    <property type="entry name" value="Methyltransf_11"/>
    <property type="match status" value="1"/>
</dbReference>
<dbReference type="OrthoDB" id="5397594at2"/>
<dbReference type="CDD" id="cd03789">
    <property type="entry name" value="GT9_LPS_heptosyltransferase"/>
    <property type="match status" value="1"/>
</dbReference>
<dbReference type="InterPro" id="IPR013216">
    <property type="entry name" value="Methyltransf_11"/>
</dbReference>
<dbReference type="PANTHER" id="PTHR30160">
    <property type="entry name" value="TETRAACYLDISACCHARIDE 4'-KINASE-RELATED"/>
    <property type="match status" value="1"/>
</dbReference>
<dbReference type="CDD" id="cd03801">
    <property type="entry name" value="GT4_PimA-like"/>
    <property type="match status" value="1"/>
</dbReference>
<name>A0A562VM06_9BACT</name>
<dbReference type="Gene3D" id="3.40.50.150">
    <property type="entry name" value="Vaccinia Virus protein VP39"/>
    <property type="match status" value="2"/>
</dbReference>
<dbReference type="GO" id="GO:0008713">
    <property type="term" value="F:ADP-heptose-lipopolysaccharide heptosyltransferase activity"/>
    <property type="evidence" value="ECO:0007669"/>
    <property type="project" value="TreeGrafter"/>
</dbReference>
<reference evidence="6 7" key="1">
    <citation type="submission" date="2019-07" db="EMBL/GenBank/DDBJ databases">
        <title>Genomic Encyclopedia of Archaeal and Bacterial Type Strains, Phase II (KMG-II): from individual species to whole genera.</title>
        <authorList>
            <person name="Goeker M."/>
        </authorList>
    </citation>
    <scope>NUCLEOTIDE SEQUENCE [LARGE SCALE GENOMIC DNA]</scope>
    <source>
        <strain evidence="6 7">ATCC BAA-1139</strain>
    </source>
</reference>
<organism evidence="6 7">
    <name type="scientific">Geobacter argillaceus</name>
    <dbReference type="NCBI Taxonomy" id="345631"/>
    <lineage>
        <taxon>Bacteria</taxon>
        <taxon>Pseudomonadati</taxon>
        <taxon>Thermodesulfobacteriota</taxon>
        <taxon>Desulfuromonadia</taxon>
        <taxon>Geobacterales</taxon>
        <taxon>Geobacteraceae</taxon>
        <taxon>Geobacter</taxon>
    </lineage>
</organism>
<evidence type="ECO:0000313" key="6">
    <source>
        <dbReference type="EMBL" id="TWJ18862.1"/>
    </source>
</evidence>
<dbReference type="Pfam" id="PF00534">
    <property type="entry name" value="Glycos_transf_1"/>
    <property type="match status" value="1"/>
</dbReference>
<evidence type="ECO:0000256" key="2">
    <source>
        <dbReference type="ARBA" id="ARBA00022679"/>
    </source>
</evidence>
<dbReference type="Gene3D" id="3.90.550.10">
    <property type="entry name" value="Spore Coat Polysaccharide Biosynthesis Protein SpsA, Chain A"/>
    <property type="match status" value="1"/>
</dbReference>
<proteinExistence type="predicted"/>
<keyword evidence="1" id="KW-0328">Glycosyltransferase</keyword>
<dbReference type="RefSeq" id="WP_145022876.1">
    <property type="nucleotide sequence ID" value="NZ_VLLN01000013.1"/>
</dbReference>
<protein>
    <submittedName>
        <fullName evidence="6">ADP-heptose:LPS heptosyltransferase</fullName>
    </submittedName>
</protein>
<dbReference type="InterPro" id="IPR001296">
    <property type="entry name" value="Glyco_trans_1"/>
</dbReference>
<feature type="domain" description="Methyltransferase type 11" evidence="5">
    <location>
        <begin position="46"/>
        <end position="135"/>
    </location>
</feature>
<keyword evidence="7" id="KW-1185">Reference proteome</keyword>
<dbReference type="InterPro" id="IPR002201">
    <property type="entry name" value="Glyco_trans_9"/>
</dbReference>
<keyword evidence="2 6" id="KW-0808">Transferase</keyword>
<dbReference type="EMBL" id="VLLN01000013">
    <property type="protein sequence ID" value="TWJ18862.1"/>
    <property type="molecule type" value="Genomic_DNA"/>
</dbReference>
<dbReference type="GO" id="GO:0009244">
    <property type="term" value="P:lipopolysaccharide core region biosynthetic process"/>
    <property type="evidence" value="ECO:0007669"/>
    <property type="project" value="TreeGrafter"/>
</dbReference>
<dbReference type="InterPro" id="IPR029044">
    <property type="entry name" value="Nucleotide-diphossugar_trans"/>
</dbReference>
<dbReference type="Pfam" id="PF01075">
    <property type="entry name" value="Glyco_transf_9"/>
    <property type="match status" value="1"/>
</dbReference>
<evidence type="ECO:0000259" key="5">
    <source>
        <dbReference type="Pfam" id="PF08241"/>
    </source>
</evidence>
<accession>A0A562VM06</accession>
<evidence type="ECO:0000313" key="7">
    <source>
        <dbReference type="Proteomes" id="UP000319449"/>
    </source>
</evidence>
<dbReference type="InterPro" id="IPR029063">
    <property type="entry name" value="SAM-dependent_MTases_sf"/>
</dbReference>
<dbReference type="SUPFAM" id="SSF53756">
    <property type="entry name" value="UDP-Glycosyltransferase/glycogen phosphorylase"/>
    <property type="match status" value="2"/>
</dbReference>
<feature type="domain" description="Glycosyl transferase family 1" evidence="3">
    <location>
        <begin position="769"/>
        <end position="920"/>
    </location>
</feature>
<dbReference type="SUPFAM" id="SSF53335">
    <property type="entry name" value="S-adenosyl-L-methionine-dependent methyltransferases"/>
    <property type="match status" value="1"/>
</dbReference>
<sequence>MSRQHGSNMGSNTLIASHNQGQLTYVKADQLFEFAIAKLKPADVVLDIGCGIRPQNYILPRIHICCEPFEQYLKVLKEKVQNDTSREYKFVSADWEKVLEIFPDKSVDTVFLVDIIEHLPKGESLKLLKDTERIARNQIAVFTTLGFIPQHHPDGKDAWGLDGGAWQEHKSGWEPEDFGADWDILVSPDFHQYDNMGKKYDVLHGAIWAIKTINPAVLFSIVVPTYNQAQYLTAALDSLITQTYSNWEALIVNDGSTDNTTQILQKYADNDSRFRLFHKPNGGVATALNEGLKHATGEWICWLSSDDLFEPDKLAVHLKAIHEYPETHFFYSHFYYLDDATGAKTEPDLWNPIPDPPFQVSRFFLGPYIHGNSIAVHRSVFSIVGLFNEARRSGQDYDMWLRISLKFPSRFINRRTCVTRWHSDQTTNAFPEAGFFDSAFSAVEFINGRSFPELFPLLDLSDARHALAAIYEAITISVNSSAIIHSCGPSTALLDRLAEWLGSPSVTSQQDTVQATICNIVEKFEGSLDLPSAIRESLIRLKHPKGFLYQWHNMMLEATRHAQELELLGNLTKAKPLRRYIQKVASSWEATLSTSADYSHHLKGDGSVEQHQGGSVLFYYAGLHNTDRPLAGTNAVMVGLAQAVASTCPDLTIHLTGDYVAHVESCGANVLLPLPPESERSAFLATYAAVIFATHIQAFQSTPKPPSQKWFLHQHCWGLEADTLTRLEDFDFVLAVSEQHRLALADHGIPVTKIVVLPNAIDTTHFCPSNRPRNEHSIMFAGAIVPHKGIHILLQAFQEVKRHVPDLELHIYGSAAMWHENDLYEKSLCELALDGVVFHGVIHNNMMPELYRQHSILCLPSQLESFGLVTIEAQACGCIPLVHNTGGVSETLIEGVTGFMYAPNTPESLSVALLKAIRVVENYPEMRIKAAEYVKQHFDISIQGRMMSNLLKQKATNRDNDRGPSELDNIIPPEIRDDEFYFLIQKMAQEEQVQNVLEIGSSAGGGSTEAFVTGLSNNKNKPKLYCMEVSMARFSELQKRYADKDFVNCYNVSSVPVSKFPSEAEVAKFYASTPTALNAYPLERVIGWLRQDIDYIKSTDVCDNGIQCIKTETGIDTFDMVLIDGSEFTGKAELDEVYGAKLILLDDINGFKNYANRQRLLADPNYRLVRENFNVRNGYSIFRKHEPSLPIHFFTIVLNGAPFIRHHIEQFLKLPFQWHWHIVEGVAELAHDTAWSLPNGGMISDELHNNGLSNDGTTAYLDQLAQSYPDKVSLYRKPAGEFWDGKLEMVSAPLANIVENCLLWQVDADELWTSQQIAAMHELFVNSPEKTAAYFHCDYFVGPRKYVSSVNTWATYPNDWVRGWRFHPGMKWAAHEPPILVGADNQDVARINPFTRDETKDLGITFQHFAYATESQVRFKEIYYGYHDAVKHWRRLQTTTGPVNPADYLPWAKHDATVDDWPLGKGELLFDQSLDAHKPKQYISMSVDAETQFETELRKLFQEISPTSIIETGTYLGRGTSTIIWRALHDLQINADFTTIEVNPEHHRQAVEYFRANGMTIKAELGLSVPKAMLPDEAKIAEQFVSNKEYESIYYDHDEAVRAKLYYSETNYNVPDNLLYKAMAQHHFKPDFVLLDSAGHIGFLEFQYFMTLIQDDCYLMLDDVFHCKHYKTLQVIKQDPRFEIVVESGEKFGFCIAKYRHIKSLVILRTDAIGDNVLASSMIPYIKEKYRNATLTLVCQDRVAPLYKECPFIENIIDYNLWQLLNNESYRSDIADNINKLNPSLLLNAVYSRDFQNYFLALSTQTTQKIACEGDSCNILPEPKVEFDKNFTCIIPNNSNDKTELDKHRSFLRGIEISAQKLNPIVWISQKDEDLAEEFFERMNLDSNSTIVVFPGALMPHKNYSHFQRVLQALQGYTLLVLGGAEVEESAEELCKNFSGRAYNLAGKTTLLQLAAIMKRARLYVGLDTSGVHIACAVGLPNVVILGGGHFGRFLPYSPLTTAVCYPLECYNCSWRCKYSRCHCVCDIRPDVVINAIKYALTRNASVPCVYVQTQSIYPDSPQSLHWSRLSNVLDLDSVEIIEG</sequence>
<dbReference type="InterPro" id="IPR001173">
    <property type="entry name" value="Glyco_trans_2-like"/>
</dbReference>
<dbReference type="Gene3D" id="3.40.50.2000">
    <property type="entry name" value="Glycogen Phosphorylase B"/>
    <property type="match status" value="4"/>
</dbReference>
<dbReference type="InterPro" id="IPR051199">
    <property type="entry name" value="LPS_LOS_Heptosyltrfase"/>
</dbReference>
<evidence type="ECO:0000259" key="3">
    <source>
        <dbReference type="Pfam" id="PF00534"/>
    </source>
</evidence>
<dbReference type="GO" id="GO:0005829">
    <property type="term" value="C:cytosol"/>
    <property type="evidence" value="ECO:0007669"/>
    <property type="project" value="TreeGrafter"/>
</dbReference>
<dbReference type="GO" id="GO:0008757">
    <property type="term" value="F:S-adenosylmethionine-dependent methyltransferase activity"/>
    <property type="evidence" value="ECO:0007669"/>
    <property type="project" value="InterPro"/>
</dbReference>
<dbReference type="Pfam" id="PF00535">
    <property type="entry name" value="Glycos_transf_2"/>
    <property type="match status" value="1"/>
</dbReference>
<dbReference type="SUPFAM" id="SSF53448">
    <property type="entry name" value="Nucleotide-diphospho-sugar transferases"/>
    <property type="match status" value="1"/>
</dbReference>
<comment type="caution">
    <text evidence="6">The sequence shown here is derived from an EMBL/GenBank/DDBJ whole genome shotgun (WGS) entry which is preliminary data.</text>
</comment>
<evidence type="ECO:0000259" key="4">
    <source>
        <dbReference type="Pfam" id="PF00535"/>
    </source>
</evidence>
<dbReference type="CDD" id="cd02440">
    <property type="entry name" value="AdoMet_MTases"/>
    <property type="match status" value="1"/>
</dbReference>
<evidence type="ECO:0000256" key="1">
    <source>
        <dbReference type="ARBA" id="ARBA00022676"/>
    </source>
</evidence>
<dbReference type="Proteomes" id="UP000319449">
    <property type="component" value="Unassembled WGS sequence"/>
</dbReference>